<dbReference type="PROSITE" id="PS51409">
    <property type="entry name" value="ARGINASE_2"/>
    <property type="match status" value="1"/>
</dbReference>
<accession>A0A0A2GSR3</accession>
<protein>
    <recommendedName>
        <fullName evidence="7">Arginase</fullName>
    </recommendedName>
</protein>
<dbReference type="GO" id="GO:0004053">
    <property type="term" value="F:arginase activity"/>
    <property type="evidence" value="ECO:0007669"/>
    <property type="project" value="TreeGrafter"/>
</dbReference>
<comment type="similarity">
    <text evidence="4">Belongs to the arginase family.</text>
</comment>
<evidence type="ECO:0000313" key="6">
    <source>
        <dbReference type="Proteomes" id="UP000030140"/>
    </source>
</evidence>
<dbReference type="GO" id="GO:0030145">
    <property type="term" value="F:manganese ion binding"/>
    <property type="evidence" value="ECO:0007669"/>
    <property type="project" value="TreeGrafter"/>
</dbReference>
<dbReference type="RefSeq" id="WP_035324604.1">
    <property type="nucleotide sequence ID" value="NZ_CP015125.1"/>
</dbReference>
<dbReference type="PANTHER" id="PTHR43782">
    <property type="entry name" value="ARGINASE"/>
    <property type="match status" value="1"/>
</dbReference>
<dbReference type="Gene3D" id="3.40.800.10">
    <property type="entry name" value="Ureohydrolase domain"/>
    <property type="match status" value="1"/>
</dbReference>
<dbReference type="EMBL" id="JSAQ01000001">
    <property type="protein sequence ID" value="KGO05548.1"/>
    <property type="molecule type" value="Genomic_DNA"/>
</dbReference>
<evidence type="ECO:0000256" key="1">
    <source>
        <dbReference type="ARBA" id="ARBA00022723"/>
    </source>
</evidence>
<dbReference type="CDD" id="cd09988">
    <property type="entry name" value="Formimidoylglutamase"/>
    <property type="match status" value="1"/>
</dbReference>
<dbReference type="InterPro" id="IPR023696">
    <property type="entry name" value="Ureohydrolase_dom_sf"/>
</dbReference>
<name>A0A0A2GSR3_9FLAO</name>
<dbReference type="OrthoDB" id="9788689at2"/>
<dbReference type="Pfam" id="PF00491">
    <property type="entry name" value="Arginase"/>
    <property type="match status" value="1"/>
</dbReference>
<dbReference type="PATRIC" id="fig|1300343.5.peg.2375"/>
<evidence type="ECO:0000256" key="2">
    <source>
        <dbReference type="ARBA" id="ARBA00022801"/>
    </source>
</evidence>
<evidence type="ECO:0008006" key="7">
    <source>
        <dbReference type="Google" id="ProtNLM"/>
    </source>
</evidence>
<keyword evidence="1" id="KW-0479">Metal-binding</keyword>
<keyword evidence="6" id="KW-1185">Reference proteome</keyword>
<dbReference type="SUPFAM" id="SSF52768">
    <property type="entry name" value="Arginase/deacetylase"/>
    <property type="match status" value="1"/>
</dbReference>
<comment type="caution">
    <text evidence="5">The sequence shown here is derived from an EMBL/GenBank/DDBJ whole genome shotgun (WGS) entry which is preliminary data.</text>
</comment>
<reference evidence="5 6" key="1">
    <citation type="submission" date="2014-10" db="EMBL/GenBank/DDBJ databases">
        <title>Draft genome sequence of the proteorhodopsin-containing marine bacterium Dokdonia donghaensis.</title>
        <authorList>
            <person name="Gomez-Consarnau L."/>
            <person name="Gonzalez J.M."/>
            <person name="Riedel T."/>
            <person name="Jaenicke S."/>
            <person name="Wagner-Doebler I."/>
            <person name="Fuhrman J.A."/>
        </authorList>
    </citation>
    <scope>NUCLEOTIDE SEQUENCE [LARGE SCALE GENOMIC DNA]</scope>
    <source>
        <strain evidence="5 6">DSW-1</strain>
    </source>
</reference>
<dbReference type="GO" id="GO:0005737">
    <property type="term" value="C:cytoplasm"/>
    <property type="evidence" value="ECO:0007669"/>
    <property type="project" value="TreeGrafter"/>
</dbReference>
<proteinExistence type="inferred from homology"/>
<dbReference type="Proteomes" id="UP000030140">
    <property type="component" value="Unassembled WGS sequence"/>
</dbReference>
<keyword evidence="3" id="KW-0464">Manganese</keyword>
<dbReference type="KEGG" id="ddo:I597_2355"/>
<sequence>MIQLHIATESDIKPFTHLRAGETKLGETLQLCDSLDDIVNNNCTYVLFGICEDIGIRANYGKPGAVKAWGSFVKAFVNVQDNQFNNGNDILLLGHIAVSPDIDDIDKEHPETLGSIVARIDSKVATVTNRIVAAGKIPIVIGGGHNNAYGNIKGTATALQKAINVINFDAHTDLRKTEYRHSGNGFTYALESENSYLNTYCIFGLHKNYTPQYIYNMIATSDHISVFDMEDMLLESKQVENFETAISQLSDNTLGVEIDVDSIANFSSSAQTPSGFNLEVMRYFLGQLARKTKCGYLHICEAAPTKKNYQQVGKALSYLVTDFIRNHRGYYTL</sequence>
<dbReference type="InterPro" id="IPR006035">
    <property type="entry name" value="Ureohydrolase"/>
</dbReference>
<dbReference type="AlphaFoldDB" id="A0A0A2GSR3"/>
<gene>
    <name evidence="5" type="ORF">NV36_00920</name>
</gene>
<evidence type="ECO:0000256" key="4">
    <source>
        <dbReference type="PROSITE-ProRule" id="PRU00742"/>
    </source>
</evidence>
<keyword evidence="2" id="KW-0378">Hydrolase</keyword>
<evidence type="ECO:0000256" key="3">
    <source>
        <dbReference type="ARBA" id="ARBA00023211"/>
    </source>
</evidence>
<evidence type="ECO:0000313" key="5">
    <source>
        <dbReference type="EMBL" id="KGO05548.1"/>
    </source>
</evidence>
<organism evidence="5 6">
    <name type="scientific">Dokdonia donghaensis DSW-1</name>
    <dbReference type="NCBI Taxonomy" id="1300343"/>
    <lineage>
        <taxon>Bacteria</taxon>
        <taxon>Pseudomonadati</taxon>
        <taxon>Bacteroidota</taxon>
        <taxon>Flavobacteriia</taxon>
        <taxon>Flavobacteriales</taxon>
        <taxon>Flavobacteriaceae</taxon>
        <taxon>Dokdonia</taxon>
    </lineage>
</organism>
<dbReference type="PANTHER" id="PTHR43782:SF3">
    <property type="entry name" value="ARGINASE"/>
    <property type="match status" value="1"/>
</dbReference>